<evidence type="ECO:0000256" key="1">
    <source>
        <dbReference type="SAM" id="MobiDB-lite"/>
    </source>
</evidence>
<proteinExistence type="predicted"/>
<protein>
    <recommendedName>
        <fullName evidence="4">Synaptobrevin, longin-like domain protein</fullName>
    </recommendedName>
</protein>
<reference evidence="2" key="2">
    <citation type="submission" date="2022-01" db="EMBL/GenBank/DDBJ databases">
        <authorList>
            <person name="Yamashiro T."/>
            <person name="Shiraishi A."/>
            <person name="Satake H."/>
            <person name="Nakayama K."/>
        </authorList>
    </citation>
    <scope>NUCLEOTIDE SEQUENCE</scope>
</reference>
<sequence length="950" mass="109047">MTNLKFADTHNMVAFLSKPTESEGFEQIVDFLNAHTIKYALTVNPTIYTSRIEQLWAIVKAKTVNREVQLQALVDEKKIIITESIVRRDLQLEDVEGVDYLPNATIFEQLTLIGYEKLSRKLTFYKAFFSPQWKFLIHTVLQCLSAKSTAWNEFSITMASAIICLATNQKFNFLRYIFESMVKNLDNAGKILMYPRKKRPRKSKRKDTEIPQSSGPTTNVTDEAVNEEMDDSLVRDAITATGIDVEKDSGNIDKTQSKATLNESSSSGTSSGSGPRLKLEELMAFCITLQTRVLALEITKTTQAYEIDSLKRRVKRLEKKDRKRTHKLKRLYKVGLTTRVESFDEEGLGEEDASKQGRRIHDIDADEDITLVNVAKEVIVVIEKAKLVSAAKETVNFAATTVSTASTIPVTDVEITLAQALAELKSAKPKADKVKAQDKGKGIMVEEHVVEQVKPMKRLEQMRLDEELAFKLQAEEEEERLAREKAQQVEEANIAWDDVRLFVQFLEQRRKHFAAKRAKEKRNRPPTRALQRSIMYTYLKNMKGWKPKDLKNKSFANIQELFDKAMKRVNTFVDYKTELVEESSKKADAEIAQEISSKRTGDELEQESSKRQKLEEDKESEELKQCLEIIPDDGDDVTIDATPLSTKSPTIVDYKIYKEGEKNYFQIIRADGKTQMYLTFGKMLKNFDREDLEVLWSITMFEHHVEDNVWKNEQGLVKVLNWKLYDSCGVHCITMQNMLFYLLVEKMYPLTNHTLHQMFNDVKLKVDYECEIAFELLRLVKKQLKEGYDRPVIRFIELSIFSLSESLKADSTIRVNQYSIWIFFVMSSSEVRSLVNVSSLNLSGSFWLGDVDLLLVTFNSQLKIFDSLLNNHASGEHSQCCSKVGNIIAREIGEPILNNKDRHVLDVIDTKLWEVAFLECVKFVIYSSYTHTHTHVSALPQPKSLPEYIL</sequence>
<accession>A0ABQ5E3G0</accession>
<feature type="compositionally biased region" description="Basic and acidic residues" evidence="1">
    <location>
        <begin position="596"/>
        <end position="619"/>
    </location>
</feature>
<gene>
    <name evidence="2" type="ORF">Tco_0953866</name>
</gene>
<feature type="compositionally biased region" description="Polar residues" evidence="1">
    <location>
        <begin position="252"/>
        <end position="263"/>
    </location>
</feature>
<feature type="compositionally biased region" description="Basic residues" evidence="1">
    <location>
        <begin position="196"/>
        <end position="205"/>
    </location>
</feature>
<organism evidence="2 3">
    <name type="scientific">Tanacetum coccineum</name>
    <dbReference type="NCBI Taxonomy" id="301880"/>
    <lineage>
        <taxon>Eukaryota</taxon>
        <taxon>Viridiplantae</taxon>
        <taxon>Streptophyta</taxon>
        <taxon>Embryophyta</taxon>
        <taxon>Tracheophyta</taxon>
        <taxon>Spermatophyta</taxon>
        <taxon>Magnoliopsida</taxon>
        <taxon>eudicotyledons</taxon>
        <taxon>Gunneridae</taxon>
        <taxon>Pentapetalae</taxon>
        <taxon>asterids</taxon>
        <taxon>campanulids</taxon>
        <taxon>Asterales</taxon>
        <taxon>Asteraceae</taxon>
        <taxon>Asteroideae</taxon>
        <taxon>Anthemideae</taxon>
        <taxon>Anthemidinae</taxon>
        <taxon>Tanacetum</taxon>
    </lineage>
</organism>
<comment type="caution">
    <text evidence="2">The sequence shown here is derived from an EMBL/GenBank/DDBJ whole genome shotgun (WGS) entry which is preliminary data.</text>
</comment>
<keyword evidence="3" id="KW-1185">Reference proteome</keyword>
<evidence type="ECO:0008006" key="4">
    <source>
        <dbReference type="Google" id="ProtNLM"/>
    </source>
</evidence>
<feature type="compositionally biased region" description="Polar residues" evidence="1">
    <location>
        <begin position="210"/>
        <end position="221"/>
    </location>
</feature>
<dbReference type="EMBL" id="BQNB010015875">
    <property type="protein sequence ID" value="GJT45151.1"/>
    <property type="molecule type" value="Genomic_DNA"/>
</dbReference>
<feature type="region of interest" description="Disordered" evidence="1">
    <location>
        <begin position="593"/>
        <end position="619"/>
    </location>
</feature>
<evidence type="ECO:0000313" key="2">
    <source>
        <dbReference type="EMBL" id="GJT45151.1"/>
    </source>
</evidence>
<feature type="compositionally biased region" description="Low complexity" evidence="1">
    <location>
        <begin position="264"/>
        <end position="274"/>
    </location>
</feature>
<feature type="region of interest" description="Disordered" evidence="1">
    <location>
        <begin position="245"/>
        <end position="275"/>
    </location>
</feature>
<dbReference type="Proteomes" id="UP001151760">
    <property type="component" value="Unassembled WGS sequence"/>
</dbReference>
<evidence type="ECO:0000313" key="3">
    <source>
        <dbReference type="Proteomes" id="UP001151760"/>
    </source>
</evidence>
<name>A0ABQ5E3G0_9ASTR</name>
<feature type="region of interest" description="Disordered" evidence="1">
    <location>
        <begin position="196"/>
        <end position="225"/>
    </location>
</feature>
<reference evidence="2" key="1">
    <citation type="journal article" date="2022" name="Int. J. Mol. Sci.">
        <title>Draft Genome of Tanacetum Coccineum: Genomic Comparison of Closely Related Tanacetum-Family Plants.</title>
        <authorList>
            <person name="Yamashiro T."/>
            <person name="Shiraishi A."/>
            <person name="Nakayama K."/>
            <person name="Satake H."/>
        </authorList>
    </citation>
    <scope>NUCLEOTIDE SEQUENCE</scope>
</reference>